<dbReference type="Proteomes" id="UP000678393">
    <property type="component" value="Unassembled WGS sequence"/>
</dbReference>
<evidence type="ECO:0000256" key="3">
    <source>
        <dbReference type="ARBA" id="ARBA00022692"/>
    </source>
</evidence>
<feature type="transmembrane region" description="Helical" evidence="6">
    <location>
        <begin position="141"/>
        <end position="163"/>
    </location>
</feature>
<sequence>MALAEEKDDDVKSSAKQNTGGCLKSLDWLTKKLRLLDDGATPPNWKYIGLVYLALFSSASTLTFLLPFLPEMMLTLGYSESNKGTYVGIVASSVFAGRIVGSIFWGWLADRQGRKLVLLITIAFNGIFAGLFGFADNLIMAVVFRFLCGAVNGTVGTAKTILYDISDNSNQALSMSMLSVSWGMGMIVGPTVGGVLASPAVKWPDVFNKDGLFGQYPYLLPSLFPFVSCFVIFFVIFFKFDETFVVKSSKRTKQEFTVLEVEHNDSDNAGKESHHPLLGDTCRKSQSSLLQICQSLHSVHAEAESASFLAMETVKKNAPANKFPPAHGTQSLPDINSSSALLDYSEVSNSLSNVSEKCQPGTDIHIIAENSAQIGSANSLDLSHKEFGITEKSICDDIKNEQNQNNLNELNIDLVNSNIPLIDHNCSVVDNIEMNDKNQKLVDSIEDQKIIDNKHSITDAKSEEESERICTCVDSLCCSGSFRKYSLFKLLRLSDVWATVMMYTVFSMITIAIEDIFPVFASTRKNYGGLGFSTNEIGLALGAIFLPLLLLQVKIYPFLVSKMGIRKVFLFSAMVSLICCQCIPMVRLFNNRVWLWICLLGVQIPYKIATNCCFAGTSLLINNSVRQELAGQVNGLAMMTTAIGRTVAPLLAGLLFSWTVTYGEDIGPPLDISFPFFITGVLFFITIFECLHLNPRLDRQKK</sequence>
<evidence type="ECO:0000256" key="2">
    <source>
        <dbReference type="ARBA" id="ARBA00022448"/>
    </source>
</evidence>
<dbReference type="PROSITE" id="PS50850">
    <property type="entry name" value="MFS"/>
    <property type="match status" value="1"/>
</dbReference>
<feature type="transmembrane region" description="Helical" evidence="6">
    <location>
        <begin position="175"/>
        <end position="198"/>
    </location>
</feature>
<dbReference type="AlphaFoldDB" id="A0A8S4A5F8"/>
<keyword evidence="9" id="KW-1185">Reference proteome</keyword>
<feature type="transmembrane region" description="Helical" evidence="6">
    <location>
        <begin position="642"/>
        <end position="660"/>
    </location>
</feature>
<comment type="subcellular location">
    <subcellularLocation>
        <location evidence="1">Membrane</location>
        <topology evidence="1">Multi-pass membrane protein</topology>
    </subcellularLocation>
</comment>
<keyword evidence="3 6" id="KW-0812">Transmembrane</keyword>
<reference evidence="8" key="1">
    <citation type="submission" date="2021-04" db="EMBL/GenBank/DDBJ databases">
        <authorList>
            <consortium name="Molecular Ecology Group"/>
        </authorList>
    </citation>
    <scope>NUCLEOTIDE SEQUENCE</scope>
</reference>
<dbReference type="InterPro" id="IPR011701">
    <property type="entry name" value="MFS"/>
</dbReference>
<feature type="transmembrane region" description="Helical" evidence="6">
    <location>
        <begin position="496"/>
        <end position="517"/>
    </location>
</feature>
<feature type="domain" description="Major facilitator superfamily (MFS) profile" evidence="7">
    <location>
        <begin position="47"/>
        <end position="698"/>
    </location>
</feature>
<keyword evidence="4 6" id="KW-1133">Transmembrane helix</keyword>
<dbReference type="PRINTS" id="PR01035">
    <property type="entry name" value="TCRTETA"/>
</dbReference>
<feature type="transmembrane region" description="Helical" evidence="6">
    <location>
        <begin position="47"/>
        <end position="66"/>
    </location>
</feature>
<proteinExistence type="predicted"/>
<dbReference type="EMBL" id="CAJHNH020008455">
    <property type="protein sequence ID" value="CAG5135780.1"/>
    <property type="molecule type" value="Genomic_DNA"/>
</dbReference>
<feature type="transmembrane region" description="Helical" evidence="6">
    <location>
        <begin position="568"/>
        <end position="587"/>
    </location>
</feature>
<dbReference type="Gene3D" id="1.20.1250.20">
    <property type="entry name" value="MFS general substrate transporter like domains"/>
    <property type="match status" value="2"/>
</dbReference>
<evidence type="ECO:0000256" key="5">
    <source>
        <dbReference type="ARBA" id="ARBA00023136"/>
    </source>
</evidence>
<dbReference type="GO" id="GO:0016020">
    <property type="term" value="C:membrane"/>
    <property type="evidence" value="ECO:0007669"/>
    <property type="project" value="UniProtKB-SubCell"/>
</dbReference>
<evidence type="ECO:0000256" key="1">
    <source>
        <dbReference type="ARBA" id="ARBA00004141"/>
    </source>
</evidence>
<dbReference type="SUPFAM" id="SSF103473">
    <property type="entry name" value="MFS general substrate transporter"/>
    <property type="match status" value="1"/>
</dbReference>
<accession>A0A8S4A5F8</accession>
<dbReference type="InterPro" id="IPR020846">
    <property type="entry name" value="MFS_dom"/>
</dbReference>
<dbReference type="OrthoDB" id="440553at2759"/>
<gene>
    <name evidence="8" type="ORF">CUNI_LOCUS21338</name>
</gene>
<feature type="transmembrane region" description="Helical" evidence="6">
    <location>
        <begin position="593"/>
        <end position="621"/>
    </location>
</feature>
<dbReference type="PANTHER" id="PTHR23504:SF15">
    <property type="entry name" value="MAJOR FACILITATOR SUPERFAMILY (MFS) PROFILE DOMAIN-CONTAINING PROTEIN"/>
    <property type="match status" value="1"/>
</dbReference>
<evidence type="ECO:0000259" key="7">
    <source>
        <dbReference type="PROSITE" id="PS50850"/>
    </source>
</evidence>
<evidence type="ECO:0000313" key="8">
    <source>
        <dbReference type="EMBL" id="CAG5135780.1"/>
    </source>
</evidence>
<organism evidence="8 9">
    <name type="scientific">Candidula unifasciata</name>
    <dbReference type="NCBI Taxonomy" id="100452"/>
    <lineage>
        <taxon>Eukaryota</taxon>
        <taxon>Metazoa</taxon>
        <taxon>Spiralia</taxon>
        <taxon>Lophotrochozoa</taxon>
        <taxon>Mollusca</taxon>
        <taxon>Gastropoda</taxon>
        <taxon>Heterobranchia</taxon>
        <taxon>Euthyneura</taxon>
        <taxon>Panpulmonata</taxon>
        <taxon>Eupulmonata</taxon>
        <taxon>Stylommatophora</taxon>
        <taxon>Helicina</taxon>
        <taxon>Helicoidea</taxon>
        <taxon>Geomitridae</taxon>
        <taxon>Candidula</taxon>
    </lineage>
</organism>
<dbReference type="InterPro" id="IPR036259">
    <property type="entry name" value="MFS_trans_sf"/>
</dbReference>
<feature type="transmembrane region" description="Helical" evidence="6">
    <location>
        <begin position="116"/>
        <end position="135"/>
    </location>
</feature>
<keyword evidence="5 6" id="KW-0472">Membrane</keyword>
<keyword evidence="2" id="KW-0813">Transport</keyword>
<dbReference type="GO" id="GO:0022857">
    <property type="term" value="F:transmembrane transporter activity"/>
    <property type="evidence" value="ECO:0007669"/>
    <property type="project" value="InterPro"/>
</dbReference>
<evidence type="ECO:0000256" key="6">
    <source>
        <dbReference type="SAM" id="Phobius"/>
    </source>
</evidence>
<evidence type="ECO:0000256" key="4">
    <source>
        <dbReference type="ARBA" id="ARBA00022989"/>
    </source>
</evidence>
<name>A0A8S4A5F8_9EUPU</name>
<feature type="transmembrane region" description="Helical" evidence="6">
    <location>
        <begin position="86"/>
        <end position="109"/>
    </location>
</feature>
<evidence type="ECO:0000313" key="9">
    <source>
        <dbReference type="Proteomes" id="UP000678393"/>
    </source>
</evidence>
<feature type="transmembrane region" description="Helical" evidence="6">
    <location>
        <begin position="218"/>
        <end position="240"/>
    </location>
</feature>
<feature type="transmembrane region" description="Helical" evidence="6">
    <location>
        <begin position="672"/>
        <end position="693"/>
    </location>
</feature>
<protein>
    <recommendedName>
        <fullName evidence="7">Major facilitator superfamily (MFS) profile domain-containing protein</fullName>
    </recommendedName>
</protein>
<comment type="caution">
    <text evidence="8">The sequence shown here is derived from an EMBL/GenBank/DDBJ whole genome shotgun (WGS) entry which is preliminary data.</text>
</comment>
<dbReference type="Pfam" id="PF07690">
    <property type="entry name" value="MFS_1"/>
    <property type="match status" value="2"/>
</dbReference>
<feature type="transmembrane region" description="Helical" evidence="6">
    <location>
        <begin position="537"/>
        <end position="556"/>
    </location>
</feature>
<dbReference type="InterPro" id="IPR001958">
    <property type="entry name" value="Tet-R_TetA/multi-R_MdtG-like"/>
</dbReference>
<dbReference type="PANTHER" id="PTHR23504">
    <property type="entry name" value="MAJOR FACILITATOR SUPERFAMILY DOMAIN-CONTAINING PROTEIN 10"/>
    <property type="match status" value="1"/>
</dbReference>